<evidence type="ECO:0000256" key="2">
    <source>
        <dbReference type="ARBA" id="ARBA00022643"/>
    </source>
</evidence>
<keyword evidence="2" id="KW-0288">FMN</keyword>
<dbReference type="PANTHER" id="PTHR43408:SF2">
    <property type="entry name" value="FMN REDUCTASE (NADPH)"/>
    <property type="match status" value="1"/>
</dbReference>
<dbReference type="Proteomes" id="UP001165079">
    <property type="component" value="Unassembled WGS sequence"/>
</dbReference>
<name>A0A9W6WCJ9_9ACTN</name>
<evidence type="ECO:0000259" key="4">
    <source>
        <dbReference type="Pfam" id="PF03358"/>
    </source>
</evidence>
<keyword evidence="3" id="KW-0560">Oxidoreductase</keyword>
<sequence>MSLVIVVGNPRTASRTRVAAEQLAADLSADPPRVLDLAALGPGAIGATEATPAVSQAVQDAAGARLLLVATPVYKASFTGLLKLFLDRFPPGGLDGAVAVPVLIGAAPAHLALADLQLRIVLAELGAALPAPSLLVEERELPAIADVTASWVKRHGGRVA</sequence>
<dbReference type="Pfam" id="PF03358">
    <property type="entry name" value="FMN_red"/>
    <property type="match status" value="1"/>
</dbReference>
<dbReference type="InterPro" id="IPR029039">
    <property type="entry name" value="Flavoprotein-like_sf"/>
</dbReference>
<accession>A0A9W6WCJ9</accession>
<dbReference type="PANTHER" id="PTHR43408">
    <property type="entry name" value="FMN REDUCTASE (NADPH)"/>
    <property type="match status" value="1"/>
</dbReference>
<gene>
    <name evidence="5" type="ORF">Afil01_54680</name>
</gene>
<evidence type="ECO:0000313" key="6">
    <source>
        <dbReference type="Proteomes" id="UP001165079"/>
    </source>
</evidence>
<evidence type="ECO:0000256" key="1">
    <source>
        <dbReference type="ARBA" id="ARBA00022630"/>
    </source>
</evidence>
<feature type="domain" description="NADPH-dependent FMN reductase-like" evidence="4">
    <location>
        <begin position="1"/>
        <end position="132"/>
    </location>
</feature>
<evidence type="ECO:0000256" key="3">
    <source>
        <dbReference type="ARBA" id="ARBA00023002"/>
    </source>
</evidence>
<dbReference type="GO" id="GO:0016491">
    <property type="term" value="F:oxidoreductase activity"/>
    <property type="evidence" value="ECO:0007669"/>
    <property type="project" value="UniProtKB-KW"/>
</dbReference>
<dbReference type="Gene3D" id="3.40.50.360">
    <property type="match status" value="1"/>
</dbReference>
<organism evidence="5 6">
    <name type="scientific">Actinorhabdospora filicis</name>
    <dbReference type="NCBI Taxonomy" id="1785913"/>
    <lineage>
        <taxon>Bacteria</taxon>
        <taxon>Bacillati</taxon>
        <taxon>Actinomycetota</taxon>
        <taxon>Actinomycetes</taxon>
        <taxon>Micromonosporales</taxon>
        <taxon>Micromonosporaceae</taxon>
        <taxon>Actinorhabdospora</taxon>
    </lineage>
</organism>
<reference evidence="5" key="1">
    <citation type="submission" date="2023-03" db="EMBL/GenBank/DDBJ databases">
        <title>Actinorhabdospora filicis NBRC 111898.</title>
        <authorList>
            <person name="Ichikawa N."/>
            <person name="Sato H."/>
            <person name="Tonouchi N."/>
        </authorList>
    </citation>
    <scope>NUCLEOTIDE SEQUENCE</scope>
    <source>
        <strain evidence="5">NBRC 111898</strain>
    </source>
</reference>
<dbReference type="InterPro" id="IPR051814">
    <property type="entry name" value="NAD(P)H-dep_FMN_reductase"/>
</dbReference>
<keyword evidence="6" id="KW-1185">Reference proteome</keyword>
<protein>
    <submittedName>
        <fullName evidence="5">FMN reductase</fullName>
    </submittedName>
</protein>
<dbReference type="RefSeq" id="WP_285665903.1">
    <property type="nucleotide sequence ID" value="NZ_BSTX01000004.1"/>
</dbReference>
<proteinExistence type="predicted"/>
<dbReference type="AlphaFoldDB" id="A0A9W6WCJ9"/>
<comment type="caution">
    <text evidence="5">The sequence shown here is derived from an EMBL/GenBank/DDBJ whole genome shotgun (WGS) entry which is preliminary data.</text>
</comment>
<dbReference type="EMBL" id="BSTX01000004">
    <property type="protein sequence ID" value="GLZ80661.1"/>
    <property type="molecule type" value="Genomic_DNA"/>
</dbReference>
<dbReference type="InterPro" id="IPR005025">
    <property type="entry name" value="FMN_Rdtase-like_dom"/>
</dbReference>
<dbReference type="SUPFAM" id="SSF52218">
    <property type="entry name" value="Flavoproteins"/>
    <property type="match status" value="1"/>
</dbReference>
<keyword evidence="1" id="KW-0285">Flavoprotein</keyword>
<evidence type="ECO:0000313" key="5">
    <source>
        <dbReference type="EMBL" id="GLZ80661.1"/>
    </source>
</evidence>